<dbReference type="Pfam" id="PF13279">
    <property type="entry name" value="4HBT_2"/>
    <property type="match status" value="1"/>
</dbReference>
<reference evidence="1" key="1">
    <citation type="submission" date="2020-03" db="EMBL/GenBank/DDBJ databases">
        <title>Roseovarius gahaiensis sp. nov., isolated from Gahai Saline Lake, China.</title>
        <authorList>
            <person name="Sun X."/>
        </authorList>
    </citation>
    <scope>NUCLEOTIDE SEQUENCE</scope>
    <source>
        <strain evidence="1">GH877</strain>
    </source>
</reference>
<dbReference type="EMBL" id="JAAORB010000008">
    <property type="protein sequence ID" value="NHQ74109.1"/>
    <property type="molecule type" value="Genomic_DNA"/>
</dbReference>
<organism evidence="1 2">
    <name type="scientific">Roseovarius gahaiensis</name>
    <dbReference type="NCBI Taxonomy" id="2716691"/>
    <lineage>
        <taxon>Bacteria</taxon>
        <taxon>Pseudomonadati</taxon>
        <taxon>Pseudomonadota</taxon>
        <taxon>Alphaproteobacteria</taxon>
        <taxon>Rhodobacterales</taxon>
        <taxon>Roseobacteraceae</taxon>
        <taxon>Roseovarius</taxon>
    </lineage>
</organism>
<dbReference type="Gene3D" id="3.10.129.10">
    <property type="entry name" value="Hotdog Thioesterase"/>
    <property type="match status" value="1"/>
</dbReference>
<comment type="caution">
    <text evidence="1">The sequence shown here is derived from an EMBL/GenBank/DDBJ whole genome shotgun (WGS) entry which is preliminary data.</text>
</comment>
<proteinExistence type="predicted"/>
<dbReference type="PANTHER" id="PTHR31793">
    <property type="entry name" value="4-HYDROXYBENZOYL-COA THIOESTERASE FAMILY MEMBER"/>
    <property type="match status" value="1"/>
</dbReference>
<name>A0A967BBM6_9RHOB</name>
<sequence>MLQPAPFMSSFMEIETGWIDFNNHLNMGYYTVLFDRAADQAFESFGFGPDYVQKHNHSTFSAEFHIRYLRELKLRDRVRSSFWLIEHDDKKFHSFQELYHEDGWLAATGEGLTLHVDLSGPKVVPMPADIHARVAAMAATHAQLPRPEGVGAKIGLRRRAKG</sequence>
<accession>A0A967BBM6</accession>
<dbReference type="RefSeq" id="WP_167194651.1">
    <property type="nucleotide sequence ID" value="NZ_JAAORB010000008.1"/>
</dbReference>
<evidence type="ECO:0000313" key="1">
    <source>
        <dbReference type="EMBL" id="NHQ74109.1"/>
    </source>
</evidence>
<dbReference type="AlphaFoldDB" id="A0A967BBM6"/>
<dbReference type="Proteomes" id="UP000639775">
    <property type="component" value="Unassembled WGS sequence"/>
</dbReference>
<gene>
    <name evidence="1" type="ORF">HAT86_06465</name>
</gene>
<dbReference type="InterPro" id="IPR050563">
    <property type="entry name" value="4-hydroxybenzoyl-CoA_TE"/>
</dbReference>
<protein>
    <submittedName>
        <fullName evidence="1">Thioesterase</fullName>
    </submittedName>
</protein>
<dbReference type="InterPro" id="IPR029069">
    <property type="entry name" value="HotDog_dom_sf"/>
</dbReference>
<dbReference type="CDD" id="cd00586">
    <property type="entry name" value="4HBT"/>
    <property type="match status" value="1"/>
</dbReference>
<keyword evidence="2" id="KW-1185">Reference proteome</keyword>
<dbReference type="PANTHER" id="PTHR31793:SF2">
    <property type="entry name" value="BLR1345 PROTEIN"/>
    <property type="match status" value="1"/>
</dbReference>
<dbReference type="SUPFAM" id="SSF54637">
    <property type="entry name" value="Thioesterase/thiol ester dehydrase-isomerase"/>
    <property type="match status" value="1"/>
</dbReference>
<dbReference type="GO" id="GO:0047617">
    <property type="term" value="F:fatty acyl-CoA hydrolase activity"/>
    <property type="evidence" value="ECO:0007669"/>
    <property type="project" value="TreeGrafter"/>
</dbReference>
<evidence type="ECO:0000313" key="2">
    <source>
        <dbReference type="Proteomes" id="UP000639775"/>
    </source>
</evidence>